<dbReference type="AlphaFoldDB" id="A0A4P8I9X6"/>
<gene>
    <name evidence="1" type="ORF">AR1Y2_0844</name>
</gene>
<dbReference type="EMBL" id="CP040058">
    <property type="protein sequence ID" value="QCP34298.1"/>
    <property type="molecule type" value="Genomic_DNA"/>
</dbReference>
<evidence type="ECO:0000313" key="1">
    <source>
        <dbReference type="EMBL" id="QCP34298.1"/>
    </source>
</evidence>
<dbReference type="KEGG" id="arf:AR1Y2_0844"/>
<proteinExistence type="predicted"/>
<dbReference type="RefSeq" id="WP_137327861.1">
    <property type="nucleotide sequence ID" value="NZ_CP040058.1"/>
</dbReference>
<name>A0A4P8I9X6_9FIRM</name>
<organism evidence="1 2">
    <name type="scientific">Anaerostipes rhamnosivorans</name>
    <dbReference type="NCBI Taxonomy" id="1229621"/>
    <lineage>
        <taxon>Bacteria</taxon>
        <taxon>Bacillati</taxon>
        <taxon>Bacillota</taxon>
        <taxon>Clostridia</taxon>
        <taxon>Lachnospirales</taxon>
        <taxon>Lachnospiraceae</taxon>
        <taxon>Anaerostipes</taxon>
    </lineage>
</organism>
<evidence type="ECO:0000313" key="2">
    <source>
        <dbReference type="Proteomes" id="UP000298653"/>
    </source>
</evidence>
<keyword evidence="2" id="KW-1185">Reference proteome</keyword>
<dbReference type="OrthoDB" id="2157630at2"/>
<reference evidence="1 2" key="1">
    <citation type="submission" date="2019-05" db="EMBL/GenBank/DDBJ databases">
        <title>Complete genome sequencing of Anaerostipes rhamnosivorans.</title>
        <authorList>
            <person name="Bui T.P.N."/>
            <person name="de Vos W.M."/>
        </authorList>
    </citation>
    <scope>NUCLEOTIDE SEQUENCE [LARGE SCALE GENOMIC DNA]</scope>
    <source>
        <strain evidence="1 2">1y2</strain>
    </source>
</reference>
<sequence>MLETKRSITLTGEIKVPDSDRTVVYLNATVAEDGEGDNVTQNIQDSKLYEANKEAVRQEIEEFTQQFYAAQDARATETTEQQ</sequence>
<dbReference type="Proteomes" id="UP000298653">
    <property type="component" value="Chromosome"/>
</dbReference>
<protein>
    <submittedName>
        <fullName evidence="1">Uncharacterized protein</fullName>
    </submittedName>
</protein>
<accession>A0A4P8I9X6</accession>